<dbReference type="AlphaFoldDB" id="A0A956NC45"/>
<dbReference type="SUPFAM" id="SSF101898">
    <property type="entry name" value="NHL repeat"/>
    <property type="match status" value="1"/>
</dbReference>
<dbReference type="Proteomes" id="UP000739538">
    <property type="component" value="Unassembled WGS sequence"/>
</dbReference>
<dbReference type="InterPro" id="IPR011042">
    <property type="entry name" value="6-blade_b-propeller_TolB-like"/>
</dbReference>
<name>A0A956NC45_UNCEI</name>
<dbReference type="Gene3D" id="2.120.10.30">
    <property type="entry name" value="TolB, C-terminal domain"/>
    <property type="match status" value="1"/>
</dbReference>
<dbReference type="PANTHER" id="PTHR42754:SF1">
    <property type="entry name" value="LIPOPROTEIN"/>
    <property type="match status" value="1"/>
</dbReference>
<dbReference type="InterPro" id="IPR010620">
    <property type="entry name" value="SBBP_repeat"/>
</dbReference>
<dbReference type="Pfam" id="PF06739">
    <property type="entry name" value="SBBP"/>
    <property type="match status" value="2"/>
</dbReference>
<sequence>MHVRVPGRPTASYCLAALSLALVAGASSLGVGAASAEPTPPILWTDQWNGPGNHDDYPHVIGVDPFGGFYVGGSTYENGVGANREDYFLNRYAEDGTIEWTRILGETGYDDLTAMITGPGWVTVTGITTFDNQFEVTTLSYDDAGTLLWEDRVPLSGTFWREFGPRMVQDTNGNFLISAHSAGDYLVLKYDPDGTLLWTQSYDGPGGDDDFASDIAVDSAGNVYVTGIVPTTVQFGRAIGTIKLDPNGVFQWEQFESGDIGSVFEYAGVRVGPDGHPVVSGNPESVCGVFELRVWKCDAATGAPVWVESYPPDPCHSMEPIGMTMDGDGNAYVTSFGHEVPFETHFHTFKYAPDGTQLWHRLFDGAGTSGDIPNALTLDEAGNLYVAGLTTFPPQNRDYAAVKYSPDGDELWTLHWPDPQGTNAWITAVAVTSLGDVIFSGQVYDSAHQEDAVTLYLRQQDPADVTSPADAAAMPSGPMLEVSQNPFMSSTNVRYELASTAVVTLDVHDAAGRAVRRLAHGAVSAGVHEVDWDGTGYRGVALAAGVYFVRLSTEGGGSATVAVRLLH</sequence>
<accession>A0A956NC45</accession>
<proteinExistence type="predicted"/>
<reference evidence="3" key="2">
    <citation type="journal article" date="2021" name="Microbiome">
        <title>Successional dynamics and alternative stable states in a saline activated sludge microbial community over 9 years.</title>
        <authorList>
            <person name="Wang Y."/>
            <person name="Ye J."/>
            <person name="Ju F."/>
            <person name="Liu L."/>
            <person name="Boyd J.A."/>
            <person name="Deng Y."/>
            <person name="Parks D.H."/>
            <person name="Jiang X."/>
            <person name="Yin X."/>
            <person name="Woodcroft B.J."/>
            <person name="Tyson G.W."/>
            <person name="Hugenholtz P."/>
            <person name="Polz M.F."/>
            <person name="Zhang T."/>
        </authorList>
    </citation>
    <scope>NUCLEOTIDE SEQUENCE</scope>
    <source>
        <strain evidence="3">HKST-UBA02</strain>
    </source>
</reference>
<organism evidence="3 4">
    <name type="scientific">Eiseniibacteriota bacterium</name>
    <dbReference type="NCBI Taxonomy" id="2212470"/>
    <lineage>
        <taxon>Bacteria</taxon>
        <taxon>Candidatus Eiseniibacteriota</taxon>
    </lineage>
</organism>
<feature type="signal peptide" evidence="1">
    <location>
        <begin position="1"/>
        <end position="33"/>
    </location>
</feature>
<dbReference type="EMBL" id="JAGQHS010000053">
    <property type="protein sequence ID" value="MCA9756444.1"/>
    <property type="molecule type" value="Genomic_DNA"/>
</dbReference>
<dbReference type="InterPro" id="IPR026444">
    <property type="entry name" value="Secre_tail"/>
</dbReference>
<keyword evidence="1" id="KW-0732">Signal</keyword>
<dbReference type="NCBIfam" id="TIGR04183">
    <property type="entry name" value="Por_Secre_tail"/>
    <property type="match status" value="1"/>
</dbReference>
<dbReference type="Gene3D" id="2.80.10.50">
    <property type="match status" value="1"/>
</dbReference>
<dbReference type="SUPFAM" id="SSF63829">
    <property type="entry name" value="Calcium-dependent phosphotriesterase"/>
    <property type="match status" value="1"/>
</dbReference>
<dbReference type="PANTHER" id="PTHR42754">
    <property type="entry name" value="ENDOGLUCANASE"/>
    <property type="match status" value="1"/>
</dbReference>
<dbReference type="Pfam" id="PF13860">
    <property type="entry name" value="FlgD_ig"/>
    <property type="match status" value="1"/>
</dbReference>
<gene>
    <name evidence="3" type="ORF">KDA27_11635</name>
</gene>
<comment type="caution">
    <text evidence="3">The sequence shown here is derived from an EMBL/GenBank/DDBJ whole genome shotgun (WGS) entry which is preliminary data.</text>
</comment>
<feature type="chain" id="PRO_5037384389" evidence="1">
    <location>
        <begin position="34"/>
        <end position="567"/>
    </location>
</feature>
<evidence type="ECO:0000259" key="2">
    <source>
        <dbReference type="Pfam" id="PF13860"/>
    </source>
</evidence>
<dbReference type="Gene3D" id="2.60.40.4070">
    <property type="match status" value="1"/>
</dbReference>
<evidence type="ECO:0000313" key="4">
    <source>
        <dbReference type="Proteomes" id="UP000739538"/>
    </source>
</evidence>
<dbReference type="InterPro" id="IPR025965">
    <property type="entry name" value="FlgD/Vpr_Ig-like"/>
</dbReference>
<protein>
    <submittedName>
        <fullName evidence="3">SBBP repeat-containing protein</fullName>
    </submittedName>
</protein>
<evidence type="ECO:0000313" key="3">
    <source>
        <dbReference type="EMBL" id="MCA9756444.1"/>
    </source>
</evidence>
<feature type="domain" description="FlgD/Vpr Ig-like" evidence="2">
    <location>
        <begin position="490"/>
        <end position="555"/>
    </location>
</feature>
<evidence type="ECO:0000256" key="1">
    <source>
        <dbReference type="SAM" id="SignalP"/>
    </source>
</evidence>
<reference evidence="3" key="1">
    <citation type="submission" date="2020-04" db="EMBL/GenBank/DDBJ databases">
        <authorList>
            <person name="Zhang T."/>
        </authorList>
    </citation>
    <scope>NUCLEOTIDE SEQUENCE</scope>
    <source>
        <strain evidence="3">HKST-UBA02</strain>
    </source>
</reference>